<keyword evidence="2" id="KW-1185">Reference proteome</keyword>
<evidence type="ECO:0000313" key="2">
    <source>
        <dbReference type="Proteomes" id="UP000607653"/>
    </source>
</evidence>
<reference evidence="1 2" key="1">
    <citation type="journal article" date="2020" name="Mol. Biol. Evol.">
        <title>Distinct Expression and Methylation Patterns for Genes with Different Fates following a Single Whole-Genome Duplication in Flowering Plants.</title>
        <authorList>
            <person name="Shi T."/>
            <person name="Rahmani R.S."/>
            <person name="Gugger P.F."/>
            <person name="Wang M."/>
            <person name="Li H."/>
            <person name="Zhang Y."/>
            <person name="Li Z."/>
            <person name="Wang Q."/>
            <person name="Van de Peer Y."/>
            <person name="Marchal K."/>
            <person name="Chen J."/>
        </authorList>
    </citation>
    <scope>NUCLEOTIDE SEQUENCE [LARGE SCALE GENOMIC DNA]</scope>
    <source>
        <tissue evidence="1">Leaf</tissue>
    </source>
</reference>
<accession>A0A822YFK8</accession>
<name>A0A822YFK8_NELNU</name>
<dbReference type="Proteomes" id="UP000607653">
    <property type="component" value="Unassembled WGS sequence"/>
</dbReference>
<dbReference type="AlphaFoldDB" id="A0A822YFK8"/>
<organism evidence="1 2">
    <name type="scientific">Nelumbo nucifera</name>
    <name type="common">Sacred lotus</name>
    <dbReference type="NCBI Taxonomy" id="4432"/>
    <lineage>
        <taxon>Eukaryota</taxon>
        <taxon>Viridiplantae</taxon>
        <taxon>Streptophyta</taxon>
        <taxon>Embryophyta</taxon>
        <taxon>Tracheophyta</taxon>
        <taxon>Spermatophyta</taxon>
        <taxon>Magnoliopsida</taxon>
        <taxon>Proteales</taxon>
        <taxon>Nelumbonaceae</taxon>
        <taxon>Nelumbo</taxon>
    </lineage>
</organism>
<protein>
    <submittedName>
        <fullName evidence="1">Uncharacterized protein</fullName>
    </submittedName>
</protein>
<dbReference type="EMBL" id="DUZY01000003">
    <property type="protein sequence ID" value="DAD30953.1"/>
    <property type="molecule type" value="Genomic_DNA"/>
</dbReference>
<sequence>MRLRHSDSTSILWKLQSVANCKPSKDCGCFSLKRQDYSARTKSCGGGGAVPKLSRATTAKLALLELLNAPSEYITGSRRLLKRFFRRSFFNCGGTWRVGFQIHDHASQDCE</sequence>
<comment type="caution">
    <text evidence="1">The sequence shown here is derived from an EMBL/GenBank/DDBJ whole genome shotgun (WGS) entry which is preliminary data.</text>
</comment>
<evidence type="ECO:0000313" key="1">
    <source>
        <dbReference type="EMBL" id="DAD30953.1"/>
    </source>
</evidence>
<proteinExistence type="predicted"/>
<gene>
    <name evidence="1" type="ORF">HUJ06_009804</name>
</gene>